<dbReference type="KEGG" id="dli:dnl_41770"/>
<protein>
    <submittedName>
        <fullName evidence="1">Uncharacterized protein</fullName>
    </submittedName>
</protein>
<name>A0A975BA72_9BACT</name>
<dbReference type="AlphaFoldDB" id="A0A975BA72"/>
<accession>A0A975BA72</accession>
<dbReference type="EMBL" id="CP061799">
    <property type="protein sequence ID" value="QTA81826.1"/>
    <property type="molecule type" value="Genomic_DNA"/>
</dbReference>
<gene>
    <name evidence="1" type="ORF">dnl_41770</name>
</gene>
<dbReference type="Proteomes" id="UP000663720">
    <property type="component" value="Chromosome"/>
</dbReference>
<proteinExistence type="predicted"/>
<organism evidence="1 2">
    <name type="scientific">Desulfonema limicola</name>
    <dbReference type="NCBI Taxonomy" id="45656"/>
    <lineage>
        <taxon>Bacteria</taxon>
        <taxon>Pseudomonadati</taxon>
        <taxon>Thermodesulfobacteriota</taxon>
        <taxon>Desulfobacteria</taxon>
        <taxon>Desulfobacterales</taxon>
        <taxon>Desulfococcaceae</taxon>
        <taxon>Desulfonema</taxon>
    </lineage>
</organism>
<keyword evidence="2" id="KW-1185">Reference proteome</keyword>
<evidence type="ECO:0000313" key="2">
    <source>
        <dbReference type="Proteomes" id="UP000663720"/>
    </source>
</evidence>
<sequence>MAKCPQFYLFLLTIFMEASDRSPFASQVRSGALLLLSP</sequence>
<reference evidence="1" key="1">
    <citation type="journal article" date="2021" name="Microb. Physiol.">
        <title>Proteogenomic Insights into the Physiology of Marine, Sulfate-Reducing, Filamentous Desulfonema limicola and Desulfonema magnum.</title>
        <authorList>
            <person name="Schnaars V."/>
            <person name="Wohlbrand L."/>
            <person name="Scheve S."/>
            <person name="Hinrichs C."/>
            <person name="Reinhardt R."/>
            <person name="Rabus R."/>
        </authorList>
    </citation>
    <scope>NUCLEOTIDE SEQUENCE</scope>
    <source>
        <strain evidence="1">5ac10</strain>
    </source>
</reference>
<evidence type="ECO:0000313" key="1">
    <source>
        <dbReference type="EMBL" id="QTA81826.1"/>
    </source>
</evidence>